<keyword evidence="2" id="KW-1185">Reference proteome</keyword>
<gene>
    <name evidence="1" type="ORF">SAMN00768000_1000</name>
</gene>
<dbReference type="Gene3D" id="3.40.50.300">
    <property type="entry name" value="P-loop containing nucleotide triphosphate hydrolases"/>
    <property type="match status" value="1"/>
</dbReference>
<dbReference type="PANTHER" id="PTHR11669">
    <property type="entry name" value="REPLICATION FACTOR C / DNA POLYMERASE III GAMMA-TAU SUBUNIT"/>
    <property type="match status" value="1"/>
</dbReference>
<accession>A0A1W1WAG4</accession>
<evidence type="ECO:0000313" key="1">
    <source>
        <dbReference type="EMBL" id="SMC03276.1"/>
    </source>
</evidence>
<dbReference type="Proteomes" id="UP000192660">
    <property type="component" value="Unassembled WGS sequence"/>
</dbReference>
<dbReference type="InterPro" id="IPR027417">
    <property type="entry name" value="P-loop_NTPase"/>
</dbReference>
<sequence length="240" mass="28437">MKNSKAYLSPWPLILQAWHTQRLGHALVIQGSQEKADLLATALSRQMTCEEVGDRGCECRSCSRDIFDHPDVLHIQPEKDRIRREQLQIVLQHINRPPLWSHHLVIWVDQAHRLTEAAQNYLLKSLEEPPRYVTFIFVTEQIHGLLPTVRSRCQFLRADPDIQDDDTHFDPDQFFADNDLTKEQLIQFSYWVRTQYRRHQNKAWLELWEASYQAFHHLNANGSQDLIKEILRDVFDHVRQ</sequence>
<dbReference type="EMBL" id="FWWY01000001">
    <property type="protein sequence ID" value="SMC03276.1"/>
    <property type="molecule type" value="Genomic_DNA"/>
</dbReference>
<organism evidence="1 2">
    <name type="scientific">Sulfobacillus thermosulfidooxidans (strain DSM 9293 / VKM B-1269 / AT-1)</name>
    <dbReference type="NCBI Taxonomy" id="929705"/>
    <lineage>
        <taxon>Bacteria</taxon>
        <taxon>Bacillati</taxon>
        <taxon>Bacillota</taxon>
        <taxon>Clostridia</taxon>
        <taxon>Eubacteriales</taxon>
        <taxon>Clostridiales Family XVII. Incertae Sedis</taxon>
        <taxon>Sulfobacillus</taxon>
    </lineage>
</organism>
<dbReference type="GO" id="GO:0006261">
    <property type="term" value="P:DNA-templated DNA replication"/>
    <property type="evidence" value="ECO:0007669"/>
    <property type="project" value="TreeGrafter"/>
</dbReference>
<dbReference type="InterPro" id="IPR050238">
    <property type="entry name" value="DNA_Rep/Repair_Clamp_Loader"/>
</dbReference>
<name>A0A1W1WAG4_SULTA</name>
<dbReference type="OrthoDB" id="9810148at2"/>
<dbReference type="AlphaFoldDB" id="A0A1W1WAG4"/>
<dbReference type="RefSeq" id="WP_020374269.1">
    <property type="nucleotide sequence ID" value="NZ_FWWY01000001.1"/>
</dbReference>
<reference evidence="2" key="1">
    <citation type="submission" date="2017-04" db="EMBL/GenBank/DDBJ databases">
        <authorList>
            <person name="Varghese N."/>
            <person name="Submissions S."/>
        </authorList>
    </citation>
    <scope>NUCLEOTIDE SEQUENCE [LARGE SCALE GENOMIC DNA]</scope>
    <source>
        <strain evidence="2">DSM 9293</strain>
    </source>
</reference>
<dbReference type="PANTHER" id="PTHR11669:SF8">
    <property type="entry name" value="DNA POLYMERASE III SUBUNIT DELTA"/>
    <property type="match status" value="1"/>
</dbReference>
<dbReference type="Pfam" id="PF13177">
    <property type="entry name" value="DNA_pol3_delta2"/>
    <property type="match status" value="1"/>
</dbReference>
<proteinExistence type="predicted"/>
<protein>
    <submittedName>
        <fullName evidence="1">DNA polymerase III, delta subunit</fullName>
    </submittedName>
</protein>
<dbReference type="SUPFAM" id="SSF52540">
    <property type="entry name" value="P-loop containing nucleoside triphosphate hydrolases"/>
    <property type="match status" value="1"/>
</dbReference>
<evidence type="ECO:0000313" key="2">
    <source>
        <dbReference type="Proteomes" id="UP000192660"/>
    </source>
</evidence>
<dbReference type="STRING" id="28034.BFX07_00285"/>